<gene>
    <name evidence="2" type="primary">Acey_s0071.g612</name>
    <name evidence="2" type="ORF">Y032_0071g612</name>
</gene>
<dbReference type="Proteomes" id="UP000024635">
    <property type="component" value="Unassembled WGS sequence"/>
</dbReference>
<keyword evidence="3" id="KW-1185">Reference proteome</keyword>
<dbReference type="AlphaFoldDB" id="A0A016TYC0"/>
<evidence type="ECO:0008006" key="4">
    <source>
        <dbReference type="Google" id="ProtNLM"/>
    </source>
</evidence>
<dbReference type="InterPro" id="IPR051553">
    <property type="entry name" value="Ran_GTPase-activating"/>
</dbReference>
<feature type="repeat" description="RCC1" evidence="1">
    <location>
        <begin position="182"/>
        <end position="234"/>
    </location>
</feature>
<dbReference type="EMBL" id="JARK01001407">
    <property type="protein sequence ID" value="EYC07353.1"/>
    <property type="molecule type" value="Genomic_DNA"/>
</dbReference>
<comment type="caution">
    <text evidence="2">The sequence shown here is derived from an EMBL/GenBank/DDBJ whole genome shotgun (WGS) entry which is preliminary data.</text>
</comment>
<dbReference type="PROSITE" id="PS50012">
    <property type="entry name" value="RCC1_3"/>
    <property type="match status" value="1"/>
</dbReference>
<dbReference type="PANTHER" id="PTHR45982:SF1">
    <property type="entry name" value="REGULATOR OF CHROMOSOME CONDENSATION"/>
    <property type="match status" value="1"/>
</dbReference>
<evidence type="ECO:0000313" key="3">
    <source>
        <dbReference type="Proteomes" id="UP000024635"/>
    </source>
</evidence>
<dbReference type="OrthoDB" id="5821121at2759"/>
<sequence>MKGDNIGIESERHEALQIHADLDVLFDKHSTHQEFIRTVIWCLRSLLNRAIEDEVAKNVLEHGVKRLADVYASSSLWTRSRIIMELHKAHDTCLNLLLVNALRTSYPSASIPVRLLCRRVTGLASESELCLQSYAMAMGSNTNSKLGLAHSDPLKELCRLSLEDVVKVSMSDTHTLFLIRNGDVYGCGVSANFLTGCNCEEIIQKPVRIQFPAEAPRIVDIAAGPHHSVFISPGKIYVCGKNLNYCLGLGDDEGPHALREIELGVTLTEKSTVCTNQYCTVIREDTKIWIAGTVPTATFQTFTLLPDNNAIFSPLSGNVPCRSNCNKLLKMRKGDDKFEGSFALLRSLSQPLFIHSRSCLHIKLHPTAQLNTLKTLR</sequence>
<evidence type="ECO:0000313" key="2">
    <source>
        <dbReference type="EMBL" id="EYC07353.1"/>
    </source>
</evidence>
<reference evidence="3" key="1">
    <citation type="journal article" date="2015" name="Nat. Genet.">
        <title>The genome and transcriptome of the zoonotic hookworm Ancylostoma ceylanicum identify infection-specific gene families.</title>
        <authorList>
            <person name="Schwarz E.M."/>
            <person name="Hu Y."/>
            <person name="Antoshechkin I."/>
            <person name="Miller M.M."/>
            <person name="Sternberg P.W."/>
            <person name="Aroian R.V."/>
        </authorList>
    </citation>
    <scope>NUCLEOTIDE SEQUENCE</scope>
    <source>
        <strain evidence="3">HY135</strain>
    </source>
</reference>
<evidence type="ECO:0000256" key="1">
    <source>
        <dbReference type="PROSITE-ProRule" id="PRU00235"/>
    </source>
</evidence>
<organism evidence="2 3">
    <name type="scientific">Ancylostoma ceylanicum</name>
    <dbReference type="NCBI Taxonomy" id="53326"/>
    <lineage>
        <taxon>Eukaryota</taxon>
        <taxon>Metazoa</taxon>
        <taxon>Ecdysozoa</taxon>
        <taxon>Nematoda</taxon>
        <taxon>Chromadorea</taxon>
        <taxon>Rhabditida</taxon>
        <taxon>Rhabditina</taxon>
        <taxon>Rhabditomorpha</taxon>
        <taxon>Strongyloidea</taxon>
        <taxon>Ancylostomatidae</taxon>
        <taxon>Ancylostomatinae</taxon>
        <taxon>Ancylostoma</taxon>
    </lineage>
</organism>
<dbReference type="PANTHER" id="PTHR45982">
    <property type="entry name" value="REGULATOR OF CHROMOSOME CONDENSATION"/>
    <property type="match status" value="1"/>
</dbReference>
<dbReference type="Pfam" id="PF00415">
    <property type="entry name" value="RCC1"/>
    <property type="match status" value="1"/>
</dbReference>
<protein>
    <recommendedName>
        <fullName evidence="4">Regulator of condensation</fullName>
    </recommendedName>
</protein>
<proteinExistence type="predicted"/>
<name>A0A016TYC0_9BILA</name>
<dbReference type="Gene3D" id="2.130.10.30">
    <property type="entry name" value="Regulator of chromosome condensation 1/beta-lactamase-inhibitor protein II"/>
    <property type="match status" value="1"/>
</dbReference>
<dbReference type="SUPFAM" id="SSF50985">
    <property type="entry name" value="RCC1/BLIP-II"/>
    <property type="match status" value="1"/>
</dbReference>
<accession>A0A016TYC0</accession>
<dbReference type="InterPro" id="IPR000408">
    <property type="entry name" value="Reg_chr_condens"/>
</dbReference>
<dbReference type="InterPro" id="IPR009091">
    <property type="entry name" value="RCC1/BLIP-II"/>
</dbReference>